<dbReference type="PANTHER" id="PTHR33747:SF1">
    <property type="entry name" value="ADENYLATE CYCLASE-ASSOCIATED CAP C-TERMINAL DOMAIN-CONTAINING PROTEIN"/>
    <property type="match status" value="1"/>
</dbReference>
<dbReference type="EMBL" id="OUUY01000090">
    <property type="protein sequence ID" value="SPQ01122.1"/>
    <property type="molecule type" value="Genomic_DNA"/>
</dbReference>
<evidence type="ECO:0000313" key="3">
    <source>
        <dbReference type="Proteomes" id="UP000245125"/>
    </source>
</evidence>
<dbReference type="Proteomes" id="UP000245125">
    <property type="component" value="Unassembled WGS sequence"/>
</dbReference>
<proteinExistence type="predicted"/>
<sequence>MDRCPCGSNLPSSECCLPLIKGDRPAATAEQVMRARYSAYALAEVGYLLSSLHPDHRSDFDEKSTRTWAEGSQWHSLEIITTEGGGPEDSEGRVEFVALYTEKGIKKNHHELATFAKKDGIWYFANGEVVPSRPVVRSTPKTGRNDPCPCGSGKKFKKCCGQ</sequence>
<dbReference type="PANTHER" id="PTHR33747">
    <property type="entry name" value="UPF0225 PROTEIN SCO1677"/>
    <property type="match status" value="1"/>
</dbReference>
<evidence type="ECO:0000259" key="1">
    <source>
        <dbReference type="Pfam" id="PF17775"/>
    </source>
</evidence>
<evidence type="ECO:0000313" key="2">
    <source>
        <dbReference type="EMBL" id="SPQ01122.1"/>
    </source>
</evidence>
<keyword evidence="3" id="KW-1185">Reference proteome</keyword>
<dbReference type="Gene3D" id="3.10.450.50">
    <property type="match status" value="1"/>
</dbReference>
<dbReference type="InterPro" id="IPR048469">
    <property type="entry name" value="YchJ-like_M"/>
</dbReference>
<dbReference type="SUPFAM" id="SSF54427">
    <property type="entry name" value="NTF2-like"/>
    <property type="match status" value="1"/>
</dbReference>
<dbReference type="Pfam" id="PF17775">
    <property type="entry name" value="YchJ_M-like"/>
    <property type="match status" value="1"/>
</dbReference>
<reference evidence="3" key="1">
    <citation type="submission" date="2018-03" db="EMBL/GenBank/DDBJ databases">
        <authorList>
            <person name="Zecchin S."/>
        </authorList>
    </citation>
    <scope>NUCLEOTIDE SEQUENCE [LARGE SCALE GENOMIC DNA]</scope>
</reference>
<dbReference type="NCBIfam" id="NF002486">
    <property type="entry name" value="PRK01752.1"/>
    <property type="match status" value="1"/>
</dbReference>
<dbReference type="SUPFAM" id="SSF103642">
    <property type="entry name" value="Sec-C motif"/>
    <property type="match status" value="1"/>
</dbReference>
<organism evidence="2 3">
    <name type="scientific">Candidatus Sulfobium mesophilum</name>
    <dbReference type="NCBI Taxonomy" id="2016548"/>
    <lineage>
        <taxon>Bacteria</taxon>
        <taxon>Pseudomonadati</taxon>
        <taxon>Nitrospirota</taxon>
        <taxon>Nitrospiria</taxon>
        <taxon>Nitrospirales</taxon>
        <taxon>Nitrospiraceae</taxon>
        <taxon>Candidatus Sulfobium</taxon>
    </lineage>
</organism>
<accession>A0A2U3QI78</accession>
<name>A0A2U3QI78_9BACT</name>
<dbReference type="OrthoDB" id="21421at2"/>
<gene>
    <name evidence="2" type="ORF">NBG4_430017</name>
</gene>
<feature type="domain" description="YchJ-like middle NTF2-like" evidence="1">
    <location>
        <begin position="28"/>
        <end position="127"/>
    </location>
</feature>
<dbReference type="Pfam" id="PF02810">
    <property type="entry name" value="SEC-C"/>
    <property type="match status" value="1"/>
</dbReference>
<dbReference type="InterPro" id="IPR004027">
    <property type="entry name" value="SEC_C_motif"/>
</dbReference>
<dbReference type="AlphaFoldDB" id="A0A2U3QI78"/>
<dbReference type="InterPro" id="IPR032710">
    <property type="entry name" value="NTF2-like_dom_sf"/>
</dbReference>
<protein>
    <recommendedName>
        <fullName evidence="1">YchJ-like middle NTF2-like domain-containing protein</fullName>
    </recommendedName>
</protein>